<sequence length="181" mass="19704">MSRQPKHPRDPPGPEGPPVRVPPAANRGGGRGPGAPPDPVPGPDPRPDWVRLGSPEDVDGEDVGQSSRGRNRRPPSPPPPAARPAVERRQLRRRPAEAPPRPPPVAAVEEEEDEPKRKLASCMEFVRSFDGTKGTVRGEVIRIDAELIEEVFGIPSGMDPLSSVIHHAHARDWMPNIISIY</sequence>
<feature type="region of interest" description="Disordered" evidence="1">
    <location>
        <begin position="1"/>
        <end position="117"/>
    </location>
</feature>
<feature type="compositionally biased region" description="Pro residues" evidence="1">
    <location>
        <begin position="34"/>
        <end position="44"/>
    </location>
</feature>
<accession>A0ABD3H603</accession>
<comment type="caution">
    <text evidence="2">The sequence shown here is derived from an EMBL/GenBank/DDBJ whole genome shotgun (WGS) entry which is preliminary data.</text>
</comment>
<keyword evidence="3" id="KW-1185">Reference proteome</keyword>
<dbReference type="AlphaFoldDB" id="A0ABD3H603"/>
<evidence type="ECO:0000313" key="2">
    <source>
        <dbReference type="EMBL" id="KAL3686271.1"/>
    </source>
</evidence>
<reference evidence="2 3" key="1">
    <citation type="submission" date="2024-09" db="EMBL/GenBank/DDBJ databases">
        <title>Chromosome-scale assembly of Riccia sorocarpa.</title>
        <authorList>
            <person name="Paukszto L."/>
        </authorList>
    </citation>
    <scope>NUCLEOTIDE SEQUENCE [LARGE SCALE GENOMIC DNA]</scope>
    <source>
        <strain evidence="2">LP-2024</strain>
        <tissue evidence="2">Aerial parts of the thallus</tissue>
    </source>
</reference>
<organism evidence="2 3">
    <name type="scientific">Riccia sorocarpa</name>
    <dbReference type="NCBI Taxonomy" id="122646"/>
    <lineage>
        <taxon>Eukaryota</taxon>
        <taxon>Viridiplantae</taxon>
        <taxon>Streptophyta</taxon>
        <taxon>Embryophyta</taxon>
        <taxon>Marchantiophyta</taxon>
        <taxon>Marchantiopsida</taxon>
        <taxon>Marchantiidae</taxon>
        <taxon>Marchantiales</taxon>
        <taxon>Ricciaceae</taxon>
        <taxon>Riccia</taxon>
    </lineage>
</organism>
<dbReference type="EMBL" id="JBJQOH010000005">
    <property type="protein sequence ID" value="KAL3686271.1"/>
    <property type="molecule type" value="Genomic_DNA"/>
</dbReference>
<evidence type="ECO:0000313" key="3">
    <source>
        <dbReference type="Proteomes" id="UP001633002"/>
    </source>
</evidence>
<protein>
    <submittedName>
        <fullName evidence="2">Uncharacterized protein</fullName>
    </submittedName>
</protein>
<gene>
    <name evidence="2" type="ORF">R1sor_008845</name>
</gene>
<proteinExistence type="predicted"/>
<evidence type="ECO:0000256" key="1">
    <source>
        <dbReference type="SAM" id="MobiDB-lite"/>
    </source>
</evidence>
<name>A0ABD3H603_9MARC</name>
<dbReference type="Proteomes" id="UP001633002">
    <property type="component" value="Unassembled WGS sequence"/>
</dbReference>